<dbReference type="GO" id="GO:0016787">
    <property type="term" value="F:hydrolase activity"/>
    <property type="evidence" value="ECO:0007669"/>
    <property type="project" value="UniProtKB-KW"/>
</dbReference>
<comment type="function">
    <text evidence="13">CRISPR (clustered regularly interspaced short palindromic repeat) is an adaptive immune system that provides protection against mobile genetic elements (viruses, transposable elements and conjugative plasmids). CRISPR clusters contain sequences complementary to antecedent mobile elements and target invading nucleic acids. CRISPR clusters are transcribed and processed into CRISPR RNA (crRNA).</text>
</comment>
<evidence type="ECO:0000256" key="13">
    <source>
        <dbReference type="RuleBase" id="RU365022"/>
    </source>
</evidence>
<feature type="domain" description="DUF83" evidence="14">
    <location>
        <begin position="11"/>
        <end position="199"/>
    </location>
</feature>
<evidence type="ECO:0000256" key="10">
    <source>
        <dbReference type="ARBA" id="ARBA00023014"/>
    </source>
</evidence>
<evidence type="ECO:0000256" key="5">
    <source>
        <dbReference type="ARBA" id="ARBA00022722"/>
    </source>
</evidence>
<dbReference type="InterPro" id="IPR051827">
    <property type="entry name" value="Cas4_exonuclease"/>
</dbReference>
<keyword evidence="10 13" id="KW-0411">Iron-sulfur</keyword>
<dbReference type="Proteomes" id="UP001597519">
    <property type="component" value="Unassembled WGS sequence"/>
</dbReference>
<evidence type="ECO:0000256" key="1">
    <source>
        <dbReference type="ARBA" id="ARBA00001966"/>
    </source>
</evidence>
<evidence type="ECO:0000256" key="3">
    <source>
        <dbReference type="ARBA" id="ARBA00012768"/>
    </source>
</evidence>
<evidence type="ECO:0000256" key="6">
    <source>
        <dbReference type="ARBA" id="ARBA00022723"/>
    </source>
</evidence>
<accession>A0ABW5WTZ3</accession>
<reference evidence="16" key="1">
    <citation type="journal article" date="2019" name="Int. J. Syst. Evol. Microbiol.">
        <title>The Global Catalogue of Microorganisms (GCM) 10K type strain sequencing project: providing services to taxonomists for standard genome sequencing and annotation.</title>
        <authorList>
            <consortium name="The Broad Institute Genomics Platform"/>
            <consortium name="The Broad Institute Genome Sequencing Center for Infectious Disease"/>
            <person name="Wu L."/>
            <person name="Ma J."/>
        </authorList>
    </citation>
    <scope>NUCLEOTIDE SEQUENCE [LARGE SCALE GENOMIC DNA]</scope>
    <source>
        <strain evidence="16">KCTC 33575</strain>
    </source>
</reference>
<evidence type="ECO:0000313" key="16">
    <source>
        <dbReference type="Proteomes" id="UP001597519"/>
    </source>
</evidence>
<sequence>MYKEKDYLMLSGIQHYYFCKRQWSLIHVEQQWKDNRWTAEGQILHEKADNPYIKEKRKGIFFSRAMPVASSKLGISGILDVVEFTKVDSDGISIVGKKGIWKPVIVEFKRGKEKKDDRDVVQLVAQVICLEETLDTDIPYSYLYYNQTNKKVRINITPSLRAQVEDICRDMHDIYKRGRTLQAESYKNCKECSLYDICMPRLTKKKVNVSNYMNNHIDEIDEDLI</sequence>
<comment type="cofactor">
    <cofactor evidence="1">
        <name>[4Fe-4S] cluster</name>
        <dbReference type="ChEBI" id="CHEBI:49883"/>
    </cofactor>
</comment>
<evidence type="ECO:0000256" key="7">
    <source>
        <dbReference type="ARBA" id="ARBA00022801"/>
    </source>
</evidence>
<dbReference type="InterPro" id="IPR013343">
    <property type="entry name" value="CRISPR-assoc_prot_Cas4"/>
</dbReference>
<dbReference type="EC" id="3.1.12.1" evidence="3 13"/>
<gene>
    <name evidence="15" type="primary">cas4</name>
    <name evidence="15" type="ORF">ACFSX4_05875</name>
</gene>
<evidence type="ECO:0000259" key="14">
    <source>
        <dbReference type="Pfam" id="PF01930"/>
    </source>
</evidence>
<dbReference type="Gene3D" id="3.90.320.10">
    <property type="match status" value="1"/>
</dbReference>
<comment type="cofactor">
    <cofactor evidence="13">
        <name>Mg(2+)</name>
        <dbReference type="ChEBI" id="CHEBI:18420"/>
    </cofactor>
    <cofactor evidence="13">
        <name>Mn(2+)</name>
        <dbReference type="ChEBI" id="CHEBI:29035"/>
    </cofactor>
    <text evidence="13">Mg(2+) or Mn(2+) required for ssDNA cleavage activity.</text>
</comment>
<dbReference type="Pfam" id="PF01930">
    <property type="entry name" value="Cas_Cas4"/>
    <property type="match status" value="1"/>
</dbReference>
<keyword evidence="12 13" id="KW-0464">Manganese</keyword>
<dbReference type="RefSeq" id="WP_377772498.1">
    <property type="nucleotide sequence ID" value="NZ_JBHUOQ010000001.1"/>
</dbReference>
<keyword evidence="6 13" id="KW-0479">Metal-binding</keyword>
<keyword evidence="8 13" id="KW-0269">Exonuclease</keyword>
<evidence type="ECO:0000256" key="2">
    <source>
        <dbReference type="ARBA" id="ARBA00009189"/>
    </source>
</evidence>
<evidence type="ECO:0000256" key="11">
    <source>
        <dbReference type="ARBA" id="ARBA00023118"/>
    </source>
</evidence>
<name>A0ABW5WTZ3_9STAP</name>
<evidence type="ECO:0000313" key="15">
    <source>
        <dbReference type="EMBL" id="MFD2829992.1"/>
    </source>
</evidence>
<dbReference type="InterPro" id="IPR022765">
    <property type="entry name" value="Dna2/Cas4_DUF83"/>
</dbReference>
<comment type="similarity">
    <text evidence="2 13">Belongs to the CRISPR-associated exonuclease Cas4 family.</text>
</comment>
<keyword evidence="5 13" id="KW-0540">Nuclease</keyword>
<keyword evidence="9 13" id="KW-0408">Iron</keyword>
<proteinExistence type="inferred from homology"/>
<protein>
    <recommendedName>
        <fullName evidence="4 13">CRISPR-associated exonuclease Cas4</fullName>
        <ecNumber evidence="3 13">3.1.12.1</ecNumber>
    </recommendedName>
</protein>
<keyword evidence="16" id="KW-1185">Reference proteome</keyword>
<keyword evidence="11 13" id="KW-0051">Antiviral defense</keyword>
<comment type="cofactor">
    <cofactor evidence="13">
        <name>iron-sulfur cluster</name>
        <dbReference type="ChEBI" id="CHEBI:30408"/>
    </cofactor>
</comment>
<organism evidence="15 16">
    <name type="scientific">Corticicoccus populi</name>
    <dbReference type="NCBI Taxonomy" id="1812821"/>
    <lineage>
        <taxon>Bacteria</taxon>
        <taxon>Bacillati</taxon>
        <taxon>Bacillota</taxon>
        <taxon>Bacilli</taxon>
        <taxon>Bacillales</taxon>
        <taxon>Staphylococcaceae</taxon>
        <taxon>Corticicoccus</taxon>
    </lineage>
</organism>
<comment type="caution">
    <text evidence="15">The sequence shown here is derived from an EMBL/GenBank/DDBJ whole genome shotgun (WGS) entry which is preliminary data.</text>
</comment>
<dbReference type="EMBL" id="JBHUOQ010000001">
    <property type="protein sequence ID" value="MFD2829992.1"/>
    <property type="molecule type" value="Genomic_DNA"/>
</dbReference>
<dbReference type="PANTHER" id="PTHR36531">
    <property type="entry name" value="CRISPR-ASSOCIATED EXONUCLEASE CAS4"/>
    <property type="match status" value="1"/>
</dbReference>
<dbReference type="NCBIfam" id="TIGR00372">
    <property type="entry name" value="cas4"/>
    <property type="match status" value="1"/>
</dbReference>
<evidence type="ECO:0000256" key="12">
    <source>
        <dbReference type="ARBA" id="ARBA00023211"/>
    </source>
</evidence>
<dbReference type="PANTHER" id="PTHR36531:SF6">
    <property type="entry name" value="DNA REPLICATION ATP-DEPENDENT HELICASE_NUCLEASE DNA2"/>
    <property type="match status" value="1"/>
</dbReference>
<keyword evidence="7 13" id="KW-0378">Hydrolase</keyword>
<dbReference type="InterPro" id="IPR011604">
    <property type="entry name" value="PDDEXK-like_dom_sf"/>
</dbReference>
<evidence type="ECO:0000256" key="8">
    <source>
        <dbReference type="ARBA" id="ARBA00022839"/>
    </source>
</evidence>
<evidence type="ECO:0000256" key="9">
    <source>
        <dbReference type="ARBA" id="ARBA00023004"/>
    </source>
</evidence>
<evidence type="ECO:0000256" key="4">
    <source>
        <dbReference type="ARBA" id="ARBA00020049"/>
    </source>
</evidence>